<dbReference type="Proteomes" id="UP000663090">
    <property type="component" value="Chromosome"/>
</dbReference>
<feature type="region of interest" description="Disordered" evidence="1">
    <location>
        <begin position="103"/>
        <end position="128"/>
    </location>
</feature>
<evidence type="ECO:0000313" key="2">
    <source>
        <dbReference type="EMBL" id="QSQ17890.1"/>
    </source>
</evidence>
<feature type="compositionally biased region" description="Gly residues" evidence="1">
    <location>
        <begin position="118"/>
        <end position="128"/>
    </location>
</feature>
<gene>
    <name evidence="2" type="ORF">JY572_18430</name>
</gene>
<dbReference type="RefSeq" id="WP_206719509.1">
    <property type="nucleotide sequence ID" value="NZ_CP071091.1"/>
</dbReference>
<proteinExistence type="predicted"/>
<dbReference type="EMBL" id="CP071091">
    <property type="protein sequence ID" value="QSQ17890.1"/>
    <property type="molecule type" value="Genomic_DNA"/>
</dbReference>
<name>A0ABX7NK03_9BACT</name>
<accession>A0ABX7NK03</accession>
<evidence type="ECO:0000313" key="3">
    <source>
        <dbReference type="Proteomes" id="UP000663090"/>
    </source>
</evidence>
<evidence type="ECO:0000256" key="1">
    <source>
        <dbReference type="SAM" id="MobiDB-lite"/>
    </source>
</evidence>
<sequence>MSYQVSIPPELAKTYEQLPPSERHPIEERLDMLAAAAEDAAQSPSKAGRPHAKELAVVSPGTHRIFLADQWIEYRVQPEDHLLQLVDFGSWSMSPLAHKTPFSARWHSAGQQEDGWDNEGGGSPPFPS</sequence>
<feature type="region of interest" description="Disordered" evidence="1">
    <location>
        <begin position="1"/>
        <end position="27"/>
    </location>
</feature>
<protein>
    <submittedName>
        <fullName evidence="2">Uncharacterized protein</fullName>
    </submittedName>
</protein>
<reference evidence="2 3" key="1">
    <citation type="submission" date="2021-02" db="EMBL/GenBank/DDBJ databases">
        <title>De Novo genome assembly of isolated myxobacteria.</title>
        <authorList>
            <person name="Stevens D.C."/>
        </authorList>
    </citation>
    <scope>NUCLEOTIDE SEQUENCE [LARGE SCALE GENOMIC DNA]</scope>
    <source>
        <strain evidence="2 3">SCHIC003</strain>
    </source>
</reference>
<organism evidence="2 3">
    <name type="scientific">Myxococcus landrumensis</name>
    <dbReference type="NCBI Taxonomy" id="2813577"/>
    <lineage>
        <taxon>Bacteria</taxon>
        <taxon>Pseudomonadati</taxon>
        <taxon>Myxococcota</taxon>
        <taxon>Myxococcia</taxon>
        <taxon>Myxococcales</taxon>
        <taxon>Cystobacterineae</taxon>
        <taxon>Myxococcaceae</taxon>
        <taxon>Myxococcus</taxon>
    </lineage>
</organism>
<keyword evidence="3" id="KW-1185">Reference proteome</keyword>